<comment type="caution">
    <text evidence="1">The sequence shown here is derived from an EMBL/GenBank/DDBJ whole genome shotgun (WGS) entry which is preliminary data.</text>
</comment>
<sequence>MGKAKYLTLTATDSLPDPTPTTPIARVLALPGQHLFAVDIPRTTIDQDLAARLGSMEQWADPSSTKRSASEAAKFITILVQLPPRYRNVIYVKRGRFVLVDLSDPLTNKIGGEVVGILLANHIKEFKRQGKWQDTYRPQEFASSEPKNKDSGNYSVADAGGSSSEDENDDDNDDDLLRANTNRIVHHEIESDTESDDE</sequence>
<dbReference type="Proteomes" id="UP001145114">
    <property type="component" value="Unassembled WGS sequence"/>
</dbReference>
<accession>A0ACC1HPZ9</accession>
<reference evidence="1" key="1">
    <citation type="submission" date="2022-06" db="EMBL/GenBank/DDBJ databases">
        <title>Phylogenomic reconstructions and comparative analyses of Kickxellomycotina fungi.</title>
        <authorList>
            <person name="Reynolds N.K."/>
            <person name="Stajich J.E."/>
            <person name="Barry K."/>
            <person name="Grigoriev I.V."/>
            <person name="Crous P."/>
            <person name="Smith M.E."/>
        </authorList>
    </citation>
    <scope>NUCLEOTIDE SEQUENCE</scope>
    <source>
        <strain evidence="1">RSA 2271</strain>
    </source>
</reference>
<dbReference type="EMBL" id="JAMZIH010001330">
    <property type="protein sequence ID" value="KAJ1678287.1"/>
    <property type="molecule type" value="Genomic_DNA"/>
</dbReference>
<evidence type="ECO:0000313" key="2">
    <source>
        <dbReference type="Proteomes" id="UP001145114"/>
    </source>
</evidence>
<keyword evidence="2" id="KW-1185">Reference proteome</keyword>
<proteinExistence type="predicted"/>
<organism evidence="1 2">
    <name type="scientific">Spiromyces aspiralis</name>
    <dbReference type="NCBI Taxonomy" id="68401"/>
    <lineage>
        <taxon>Eukaryota</taxon>
        <taxon>Fungi</taxon>
        <taxon>Fungi incertae sedis</taxon>
        <taxon>Zoopagomycota</taxon>
        <taxon>Kickxellomycotina</taxon>
        <taxon>Kickxellomycetes</taxon>
        <taxon>Kickxellales</taxon>
        <taxon>Kickxellaceae</taxon>
        <taxon>Spiromyces</taxon>
    </lineage>
</organism>
<protein>
    <submittedName>
        <fullName evidence="1">Uncharacterized protein</fullName>
    </submittedName>
</protein>
<name>A0ACC1HPZ9_9FUNG</name>
<gene>
    <name evidence="1" type="ORF">EV182_004372</name>
</gene>
<evidence type="ECO:0000313" key="1">
    <source>
        <dbReference type="EMBL" id="KAJ1678287.1"/>
    </source>
</evidence>